<keyword evidence="2" id="KW-1185">Reference proteome</keyword>
<dbReference type="AlphaFoldDB" id="A0A0A1TW63"/>
<sequence length="598" mass="67331">MSSNNVYDYLKSFIPGADECFVTLKAAVEEHTNKPNPIVPTNLENTPPDEAISILNKFIEKTKDYEGSYTNFAKEISRTLATLEDLTDLVNALKVKFKEDIDEMTHLRNTALKMIMDKEKQRYEKELETNSFRKARLQTTLTTKEIELKKRMSLSFIPEDLLVSFEIPVKVEKKDQTDKIDKSETFDGFSKIETVFDAVEKVEKQKLQTCNDREKANGIQTLQDEQHVHHKVKLQPANSAPKSSNSSKERTINIENPFNRTTQIAKPGSFPEYFTLSHLSTAISQRDESAKFNPKLPQKMNQTVVKETGGLIGSLDANSAPAFTPPKVRIHKTVQFNSEKIVRQLTVNNAITIGTGLSEIIWIKGNVIGNVIGKIFAISKDGVSEIVFGQNEVPLRCNQKNTNFPEGTLFETDENELFAYSESANTTWKFSNGNLSVLNVTKPIFPKNKDDLLEIPLPDKSLAKVSSKQKQTTAQIGFYFTNVDVKAKNIFKTKTVDRSALCFTSKGLLEIDPTKVVCVETIPPCVDAAVTTRGVLLVSKKKVYWVDFEKSESLYVNLHTDDFFDKNAEYTSCFANGSAIMIGDNLGRVTFFRVNELF</sequence>
<dbReference type="RefSeq" id="XP_004182869.1">
    <property type="nucleotide sequence ID" value="XM_004182821.1"/>
</dbReference>
<dbReference type="GeneID" id="14882408"/>
<gene>
    <name evidence="1" type="ORF">EIN_378180</name>
</gene>
<name>A0A0A1TW63_ENTIV</name>
<dbReference type="VEuPathDB" id="AmoebaDB:EIN_378180"/>
<proteinExistence type="predicted"/>
<organism evidence="1 2">
    <name type="scientific">Entamoeba invadens IP1</name>
    <dbReference type="NCBI Taxonomy" id="370355"/>
    <lineage>
        <taxon>Eukaryota</taxon>
        <taxon>Amoebozoa</taxon>
        <taxon>Evosea</taxon>
        <taxon>Archamoebae</taxon>
        <taxon>Mastigamoebida</taxon>
        <taxon>Entamoebidae</taxon>
        <taxon>Entamoeba</taxon>
    </lineage>
</organism>
<accession>A0A0A1TW63</accession>
<protein>
    <submittedName>
        <fullName evidence="1">Uncharacterized protein</fullName>
    </submittedName>
</protein>
<dbReference type="EMBL" id="KB207268">
    <property type="protein sequence ID" value="ELP83523.1"/>
    <property type="molecule type" value="Genomic_DNA"/>
</dbReference>
<reference evidence="1 2" key="1">
    <citation type="submission" date="2012-10" db="EMBL/GenBank/DDBJ databases">
        <authorList>
            <person name="Zafar N."/>
            <person name="Inman J."/>
            <person name="Hall N."/>
            <person name="Lorenzi H."/>
            <person name="Caler E."/>
        </authorList>
    </citation>
    <scope>NUCLEOTIDE SEQUENCE [LARGE SCALE GENOMIC DNA]</scope>
    <source>
        <strain evidence="1 2">IP1</strain>
    </source>
</reference>
<dbReference type="Proteomes" id="UP000014680">
    <property type="component" value="Unassembled WGS sequence"/>
</dbReference>
<evidence type="ECO:0000313" key="1">
    <source>
        <dbReference type="EMBL" id="ELP83523.1"/>
    </source>
</evidence>
<dbReference type="KEGG" id="eiv:EIN_378180"/>
<evidence type="ECO:0000313" key="2">
    <source>
        <dbReference type="Proteomes" id="UP000014680"/>
    </source>
</evidence>